<feature type="domain" description="Putative zinc-finger" evidence="2">
    <location>
        <begin position="201"/>
        <end position="222"/>
    </location>
</feature>
<dbReference type="VEuPathDB" id="FungiDB:MUCCIDRAFT_87019"/>
<organism evidence="3 4">
    <name type="scientific">Mucor lusitanicus CBS 277.49</name>
    <dbReference type="NCBI Taxonomy" id="747725"/>
    <lineage>
        <taxon>Eukaryota</taxon>
        <taxon>Fungi</taxon>
        <taxon>Fungi incertae sedis</taxon>
        <taxon>Mucoromycota</taxon>
        <taxon>Mucoromycotina</taxon>
        <taxon>Mucoromycetes</taxon>
        <taxon>Mucorales</taxon>
        <taxon>Mucorineae</taxon>
        <taxon>Mucoraceae</taxon>
        <taxon>Mucor</taxon>
    </lineage>
</organism>
<keyword evidence="4" id="KW-1185">Reference proteome</keyword>
<evidence type="ECO:0000313" key="3">
    <source>
        <dbReference type="EMBL" id="OAD08890.1"/>
    </source>
</evidence>
<protein>
    <recommendedName>
        <fullName evidence="2">Putative zinc-finger domain-containing protein</fullName>
    </recommendedName>
</protein>
<feature type="region of interest" description="Disordered" evidence="1">
    <location>
        <begin position="61"/>
        <end position="178"/>
    </location>
</feature>
<proteinExistence type="predicted"/>
<dbReference type="Pfam" id="PF10650">
    <property type="entry name" value="zf-C3H1"/>
    <property type="match status" value="1"/>
</dbReference>
<dbReference type="InterPro" id="IPR019607">
    <property type="entry name" value="Putative_zinc-finger_domain"/>
</dbReference>
<reference evidence="3 4" key="1">
    <citation type="submission" date="2015-06" db="EMBL/GenBank/DDBJ databases">
        <title>Expansion of signal transduction pathways in fungi by whole-genome duplication.</title>
        <authorList>
            <consortium name="DOE Joint Genome Institute"/>
            <person name="Corrochano L.M."/>
            <person name="Kuo A."/>
            <person name="Marcet-Houben M."/>
            <person name="Polaino S."/>
            <person name="Salamov A."/>
            <person name="Villalobos J.M."/>
            <person name="Alvarez M.I."/>
            <person name="Avalos J."/>
            <person name="Benito E.P."/>
            <person name="Benoit I."/>
            <person name="Burger G."/>
            <person name="Camino L.P."/>
            <person name="Canovas D."/>
            <person name="Cerda-Olmedo E."/>
            <person name="Cheng J.-F."/>
            <person name="Dominguez A."/>
            <person name="Elias M."/>
            <person name="Eslava A.P."/>
            <person name="Glaser F."/>
            <person name="Grimwood J."/>
            <person name="Gutierrez G."/>
            <person name="Heitman J."/>
            <person name="Henrissat B."/>
            <person name="Iturriaga E.A."/>
            <person name="Lang B.F."/>
            <person name="Lavin J.L."/>
            <person name="Lee S."/>
            <person name="Li W."/>
            <person name="Lindquist E."/>
            <person name="Lopez-Garcia S."/>
            <person name="Luque E.M."/>
            <person name="Marcos A.T."/>
            <person name="Martin J."/>
            <person name="Mccluskey K."/>
            <person name="Medina H.R."/>
            <person name="Miralles-Duran A."/>
            <person name="Miyazaki A."/>
            <person name="Munoz-Torres E."/>
            <person name="Oguiza J.A."/>
            <person name="Ohm R."/>
            <person name="Olmedo M."/>
            <person name="Orejas M."/>
            <person name="Ortiz-Castellanos L."/>
            <person name="Pisabarro A.G."/>
            <person name="Rodriguez-Romero J."/>
            <person name="Ruiz-Herrera J."/>
            <person name="Ruiz-Vazquez R."/>
            <person name="Sanz C."/>
            <person name="Schackwitz W."/>
            <person name="Schmutz J."/>
            <person name="Shahriari M."/>
            <person name="Shelest E."/>
            <person name="Silva-Franco F."/>
            <person name="Soanes D."/>
            <person name="Syed K."/>
            <person name="Tagua V.G."/>
            <person name="Talbot N.J."/>
            <person name="Thon M."/>
            <person name="De Vries R.P."/>
            <person name="Wiebenga A."/>
            <person name="Yadav J.S."/>
            <person name="Braun E.L."/>
            <person name="Baker S."/>
            <person name="Garre V."/>
            <person name="Horwitz B."/>
            <person name="Torres-Martinez S."/>
            <person name="Idnurm A."/>
            <person name="Herrera-Estrella A."/>
            <person name="Gabaldon T."/>
            <person name="Grigoriev I.V."/>
        </authorList>
    </citation>
    <scope>NUCLEOTIDE SEQUENCE [LARGE SCALE GENOMIC DNA]</scope>
    <source>
        <strain evidence="3 4">CBS 277.49</strain>
    </source>
</reference>
<sequence length="227" mass="23800">MLRQNGTASPEPSTVENPLVSDNSTAALNSVSVSVAPSSRAMGARPITTITYVPTETSFIRSILPGGREPANSSKPMPPKPMPQKPMAVQKSKPLPQAKASKASVSLPPKDPVKNSTPTPVSAQISTIPKNPPSSLKLSDNPSLSASNTPSASSTHPQTSPSTNPPPQQNTPSTFQPYRSALDSLGVTSGMDVRHKKTGILCRAESNGGVCNDKSCCDMHFTDFTHT</sequence>
<gene>
    <name evidence="3" type="ORF">MUCCIDRAFT_87019</name>
</gene>
<feature type="region of interest" description="Disordered" evidence="1">
    <location>
        <begin position="1"/>
        <end position="22"/>
    </location>
</feature>
<feature type="compositionally biased region" description="Low complexity" evidence="1">
    <location>
        <begin position="141"/>
        <end position="162"/>
    </location>
</feature>
<dbReference type="Proteomes" id="UP000077051">
    <property type="component" value="Unassembled WGS sequence"/>
</dbReference>
<evidence type="ECO:0000313" key="4">
    <source>
        <dbReference type="Proteomes" id="UP000077051"/>
    </source>
</evidence>
<dbReference type="EMBL" id="AMYB01000001">
    <property type="protein sequence ID" value="OAD08890.1"/>
    <property type="molecule type" value="Genomic_DNA"/>
</dbReference>
<comment type="caution">
    <text evidence="3">The sequence shown here is derived from an EMBL/GenBank/DDBJ whole genome shotgun (WGS) entry which is preliminary data.</text>
</comment>
<name>A0A162R6X0_MUCCL</name>
<accession>A0A162R6X0</accession>
<feature type="compositionally biased region" description="Polar residues" evidence="1">
    <location>
        <begin position="114"/>
        <end position="140"/>
    </location>
</feature>
<evidence type="ECO:0000259" key="2">
    <source>
        <dbReference type="Pfam" id="PF10650"/>
    </source>
</evidence>
<dbReference type="AlphaFoldDB" id="A0A162R6X0"/>
<dbReference type="OrthoDB" id="2284292at2759"/>
<evidence type="ECO:0000256" key="1">
    <source>
        <dbReference type="SAM" id="MobiDB-lite"/>
    </source>
</evidence>